<keyword evidence="2" id="KW-1185">Reference proteome</keyword>
<dbReference type="Proteomes" id="UP000316851">
    <property type="component" value="Unassembled WGS sequence"/>
</dbReference>
<name>A0ABY2Z4R7_9BACT</name>
<evidence type="ECO:0008006" key="3">
    <source>
        <dbReference type="Google" id="ProtNLM"/>
    </source>
</evidence>
<dbReference type="EMBL" id="VHHP01000001">
    <property type="protein sequence ID" value="TPR54676.1"/>
    <property type="molecule type" value="Genomic_DNA"/>
</dbReference>
<evidence type="ECO:0000313" key="2">
    <source>
        <dbReference type="Proteomes" id="UP000316851"/>
    </source>
</evidence>
<reference evidence="1" key="1">
    <citation type="submission" date="2019-06" db="EMBL/GenBank/DDBJ databases">
        <title>Mycoplasma neophronis type strain whole genome sequence.</title>
        <authorList>
            <person name="Spergser J."/>
        </authorList>
    </citation>
    <scope>NUCLEOTIDE SEQUENCE [LARGE SCALE GENOMIC DNA]</scope>
    <source>
        <strain evidence="1">DSM 24097</strain>
    </source>
</reference>
<gene>
    <name evidence="1" type="ORF">FJR74_00170</name>
</gene>
<organism evidence="1 2">
    <name type="scientific">Metamycoplasma neophronis</name>
    <dbReference type="NCBI Taxonomy" id="872983"/>
    <lineage>
        <taxon>Bacteria</taxon>
        <taxon>Bacillati</taxon>
        <taxon>Mycoplasmatota</taxon>
        <taxon>Mycoplasmoidales</taxon>
        <taxon>Metamycoplasmataceae</taxon>
        <taxon>Metamycoplasma</taxon>
    </lineage>
</organism>
<proteinExistence type="predicted"/>
<comment type="caution">
    <text evidence="1">The sequence shown here is derived from an EMBL/GenBank/DDBJ whole genome shotgun (WGS) entry which is preliminary data.</text>
</comment>
<evidence type="ECO:0000313" key="1">
    <source>
        <dbReference type="EMBL" id="TPR54676.1"/>
    </source>
</evidence>
<sequence>MNKVIEEKLNILKEFTEICHENELWYSMDNHSLLALYSEENIIEELDHFDVMMTVEAYEKLKNKYPTRVLDSCKHSEYFMLQNKFVIDYEDIYKEQPFININLIMPTKTKRVKNYIKIKNRYLSFVNFYSTFNHSNISKIQNKINIAKLLKPVTKLITYKDIVNVLYDDAYEGFIVTEALIKKSSLNKWISNLSFRTHKEKINDIEVASINEYDNYLNNIYGKDYKNIKTLSDGSMHTNPVDLQKFVAMDVIEEFEASEQ</sequence>
<protein>
    <recommendedName>
        <fullName evidence="3">LicD family protein</fullName>
    </recommendedName>
</protein>
<accession>A0ABY2Z4R7</accession>
<dbReference type="RefSeq" id="WP_140914529.1">
    <property type="nucleotide sequence ID" value="NZ_VHHP01000001.1"/>
</dbReference>